<gene>
    <name evidence="4" type="ORF">QQF64_004529</name>
</gene>
<dbReference type="InterPro" id="IPR043502">
    <property type="entry name" value="DNA/RNA_pol_sf"/>
</dbReference>
<dbReference type="Proteomes" id="UP001558613">
    <property type="component" value="Unassembled WGS sequence"/>
</dbReference>
<dbReference type="Gene3D" id="3.30.70.270">
    <property type="match status" value="1"/>
</dbReference>
<proteinExistence type="inferred from homology"/>
<organism evidence="4 5">
    <name type="scientific">Cirrhinus molitorella</name>
    <name type="common">mud carp</name>
    <dbReference type="NCBI Taxonomy" id="172907"/>
    <lineage>
        <taxon>Eukaryota</taxon>
        <taxon>Metazoa</taxon>
        <taxon>Chordata</taxon>
        <taxon>Craniata</taxon>
        <taxon>Vertebrata</taxon>
        <taxon>Euteleostomi</taxon>
        <taxon>Actinopterygii</taxon>
        <taxon>Neopterygii</taxon>
        <taxon>Teleostei</taxon>
        <taxon>Ostariophysi</taxon>
        <taxon>Cypriniformes</taxon>
        <taxon>Cyprinidae</taxon>
        <taxon>Labeoninae</taxon>
        <taxon>Labeonini</taxon>
        <taxon>Cirrhinus</taxon>
    </lineage>
</organism>
<sequence>MAKFTLLEQFDYSKLEACPDWKQRFARYRVTSLLTEEDEVVQLAKNTVFSSLDAESGFWQIPLEEHSAHLTTFITPLGRYCFKWLPFGHHIST</sequence>
<dbReference type="InterPro" id="IPR043128">
    <property type="entry name" value="Rev_trsase/Diguanyl_cyclase"/>
</dbReference>
<evidence type="ECO:0000256" key="1">
    <source>
        <dbReference type="ARBA" id="ARBA00010879"/>
    </source>
</evidence>
<dbReference type="InterPro" id="IPR000477">
    <property type="entry name" value="RT_dom"/>
</dbReference>
<dbReference type="Gene3D" id="3.10.10.10">
    <property type="entry name" value="HIV Type 1 Reverse Transcriptase, subunit A, domain 1"/>
    <property type="match status" value="1"/>
</dbReference>
<name>A0ABR3MJM7_9TELE</name>
<comment type="caution">
    <text evidence="4">The sequence shown here is derived from an EMBL/GenBank/DDBJ whole genome shotgun (WGS) entry which is preliminary data.</text>
</comment>
<evidence type="ECO:0000256" key="2">
    <source>
        <dbReference type="ARBA" id="ARBA00012180"/>
    </source>
</evidence>
<dbReference type="EC" id="3.1.26.4" evidence="2"/>
<protein>
    <recommendedName>
        <fullName evidence="2">ribonuclease H</fullName>
        <ecNumber evidence="2">3.1.26.4</ecNumber>
    </recommendedName>
</protein>
<keyword evidence="5" id="KW-1185">Reference proteome</keyword>
<evidence type="ECO:0000313" key="5">
    <source>
        <dbReference type="Proteomes" id="UP001558613"/>
    </source>
</evidence>
<evidence type="ECO:0000313" key="4">
    <source>
        <dbReference type="EMBL" id="KAL1264174.1"/>
    </source>
</evidence>
<accession>A0ABR3MJM7</accession>
<comment type="similarity">
    <text evidence="1">Belongs to the beta type-B retroviral polymerase family. HERV class-II K(HML-2) pol subfamily.</text>
</comment>
<dbReference type="Pfam" id="PF00078">
    <property type="entry name" value="RVT_1"/>
    <property type="match status" value="1"/>
</dbReference>
<feature type="domain" description="Reverse transcriptase" evidence="3">
    <location>
        <begin position="15"/>
        <end position="92"/>
    </location>
</feature>
<dbReference type="SUPFAM" id="SSF56672">
    <property type="entry name" value="DNA/RNA polymerases"/>
    <property type="match status" value="1"/>
</dbReference>
<dbReference type="EMBL" id="JAYMGO010000012">
    <property type="protein sequence ID" value="KAL1264174.1"/>
    <property type="molecule type" value="Genomic_DNA"/>
</dbReference>
<evidence type="ECO:0000259" key="3">
    <source>
        <dbReference type="Pfam" id="PF00078"/>
    </source>
</evidence>
<reference evidence="4 5" key="1">
    <citation type="submission" date="2023-09" db="EMBL/GenBank/DDBJ databases">
        <authorList>
            <person name="Wang M."/>
        </authorList>
    </citation>
    <scope>NUCLEOTIDE SEQUENCE [LARGE SCALE GENOMIC DNA]</scope>
    <source>
        <strain evidence="4">GT-2023</strain>
        <tissue evidence="4">Liver</tissue>
    </source>
</reference>